<gene>
    <name evidence="4" type="ORF">R1Y80_30040</name>
</gene>
<dbReference type="InterPro" id="IPR000792">
    <property type="entry name" value="Tscrpt_reg_LuxR_C"/>
</dbReference>
<dbReference type="InterPro" id="IPR016032">
    <property type="entry name" value="Sig_transdc_resp-reg_C-effctor"/>
</dbReference>
<dbReference type="EMBL" id="CP136798">
    <property type="protein sequence ID" value="XCN17613.1"/>
    <property type="molecule type" value="Genomic_DNA"/>
</dbReference>
<evidence type="ECO:0000313" key="4">
    <source>
        <dbReference type="EMBL" id="XCN17613.1"/>
    </source>
</evidence>
<feature type="domain" description="HTH luxR-type" evidence="3">
    <location>
        <begin position="860"/>
        <end position="925"/>
    </location>
</feature>
<evidence type="ECO:0000259" key="3">
    <source>
        <dbReference type="PROSITE" id="PS50043"/>
    </source>
</evidence>
<dbReference type="InterPro" id="IPR036388">
    <property type="entry name" value="WH-like_DNA-bd_sf"/>
</dbReference>
<dbReference type="SUPFAM" id="SSF46894">
    <property type="entry name" value="C-terminal effector domain of the bipartite response regulators"/>
    <property type="match status" value="1"/>
</dbReference>
<reference evidence="4" key="1">
    <citation type="submission" date="2023-10" db="EMBL/GenBank/DDBJ databases">
        <title>Complete genome sequence of Streptomyces sp. JL1001.</title>
        <authorList>
            <person name="Jiang L."/>
        </authorList>
    </citation>
    <scope>NUCLEOTIDE SEQUENCE</scope>
    <source>
        <strain evidence="4">JL1001</strain>
    </source>
</reference>
<evidence type="ECO:0000256" key="2">
    <source>
        <dbReference type="ARBA" id="ARBA00022840"/>
    </source>
</evidence>
<dbReference type="PROSITE" id="PS50043">
    <property type="entry name" value="HTH_LUXR_2"/>
    <property type="match status" value="1"/>
</dbReference>
<keyword evidence="2" id="KW-0067">ATP-binding</keyword>
<dbReference type="GO" id="GO:0004016">
    <property type="term" value="F:adenylate cyclase activity"/>
    <property type="evidence" value="ECO:0007669"/>
    <property type="project" value="TreeGrafter"/>
</dbReference>
<dbReference type="RefSeq" id="WP_354598316.1">
    <property type="nucleotide sequence ID" value="NZ_CP136798.1"/>
</dbReference>
<dbReference type="GO" id="GO:0005524">
    <property type="term" value="F:ATP binding"/>
    <property type="evidence" value="ECO:0007669"/>
    <property type="project" value="UniProtKB-KW"/>
</dbReference>
<dbReference type="SUPFAM" id="SSF52540">
    <property type="entry name" value="P-loop containing nucleoside triphosphate hydrolases"/>
    <property type="match status" value="1"/>
</dbReference>
<accession>A0AAU8KP44</accession>
<proteinExistence type="predicted"/>
<keyword evidence="1" id="KW-0547">Nucleotide-binding</keyword>
<dbReference type="InterPro" id="IPR027417">
    <property type="entry name" value="P-loop_NTPase"/>
</dbReference>
<dbReference type="Gene3D" id="1.10.10.10">
    <property type="entry name" value="Winged helix-like DNA-binding domain superfamily/Winged helix DNA-binding domain"/>
    <property type="match status" value="1"/>
</dbReference>
<dbReference type="Pfam" id="PF00196">
    <property type="entry name" value="GerE"/>
    <property type="match status" value="1"/>
</dbReference>
<dbReference type="GO" id="GO:0003677">
    <property type="term" value="F:DNA binding"/>
    <property type="evidence" value="ECO:0007669"/>
    <property type="project" value="InterPro"/>
</dbReference>
<dbReference type="Pfam" id="PF13191">
    <property type="entry name" value="AAA_16"/>
    <property type="match status" value="1"/>
</dbReference>
<evidence type="ECO:0000256" key="1">
    <source>
        <dbReference type="ARBA" id="ARBA00022741"/>
    </source>
</evidence>
<dbReference type="PRINTS" id="PR00038">
    <property type="entry name" value="HTHLUXR"/>
</dbReference>
<sequence length="948" mass="102603">MVSRLSSSLSNRGIQAVSRELFGRNKEFRIIEEMLDSALAGEGASALVEGIIGTGKTTLLRWSEGQARQRGMLVLSATAAPTERRFSMGIVHQLFSCLGNAGVPSTPPGQDASHHPAPVDPQYLQLSDLYKVMSTTSERIPILVTVDCIQCVDRDSLLWLGFLLRRIENIRVVLLASQRRGEPASDQHLLVEFMESIRPDRHLHLEDLSPSTASRLVDALGSCVPGPAETLIADSGGNPYLLTQQILAGPSAEQSGEGDRRDSAADLPIRLRAVKDRVLCLLRRLDLDGLRVAHAASVVGGSAMNAELIGELCSLSVEDASRSLEQLAECGILHPTSLAFRHPVIARLLYFDIPRSHRAVLHQQTARCLHNRRFAPADITPHLVRAATLDEPWMAGLLLDAAEELLPRDAPTALQHIETVERHGVPEQSASRIAELRVRALLELDLPGSVPAQYALLGLSSGHRELAARAHRLADTLIRLGRPQEARKVLNGAQSGRDEGAAAAARLSRHLAHICMDDGACADAPRGLERLESVMLRRIGNGDSASAARRLCRMCLATPRTPYGSPSWYYALLGLIWAGDFDEAQSHIDAEVRLAVKEGAVTRLAEARSVRALLHMHRGLLTEAGHDARLALTALRRIGADAHHMGALARSVLIDVAVEKDQLAGAGELLDVQVPSAGQPTAWWHLHLAHSAARALGRLGHTRQALTLVTYCEQELGRRGISNPAVLPWRSTKALICAGLGNLPDARRLAQREADLALRWGAPFAQGRALLALAAVSPVGDVLRLARRAVDLLDVKEAPLLYAQSLYATGNAYQQSGSTVRARELLHRANEVSIALGADALVELVQKALRDAGGRPDPRKASAEALLTRSERQVAKLASQGMSNRDIARLLQVSLRNIESHLTHCYRKLRISGRGELSRFLAAEDGAAGSTLLRPHSAAGYHSHPQPA</sequence>
<dbReference type="SMART" id="SM00421">
    <property type="entry name" value="HTH_LUXR"/>
    <property type="match status" value="1"/>
</dbReference>
<dbReference type="AlphaFoldDB" id="A0AAU8KP44"/>
<name>A0AAU8KP44_9ACTN</name>
<dbReference type="PANTHER" id="PTHR16305">
    <property type="entry name" value="TESTICULAR SOLUBLE ADENYLYL CYCLASE"/>
    <property type="match status" value="1"/>
</dbReference>
<dbReference type="PANTHER" id="PTHR16305:SF35">
    <property type="entry name" value="TRANSCRIPTIONAL ACTIVATOR DOMAIN"/>
    <property type="match status" value="1"/>
</dbReference>
<dbReference type="GO" id="GO:0006355">
    <property type="term" value="P:regulation of DNA-templated transcription"/>
    <property type="evidence" value="ECO:0007669"/>
    <property type="project" value="InterPro"/>
</dbReference>
<dbReference type="InterPro" id="IPR041664">
    <property type="entry name" value="AAA_16"/>
</dbReference>
<dbReference type="GO" id="GO:0005737">
    <property type="term" value="C:cytoplasm"/>
    <property type="evidence" value="ECO:0007669"/>
    <property type="project" value="TreeGrafter"/>
</dbReference>
<dbReference type="CDD" id="cd06170">
    <property type="entry name" value="LuxR_C_like"/>
    <property type="match status" value="1"/>
</dbReference>
<organism evidence="4">
    <name type="scientific">Streptomyces sp. JL1001</name>
    <dbReference type="NCBI Taxonomy" id="3078227"/>
    <lineage>
        <taxon>Bacteria</taxon>
        <taxon>Bacillati</taxon>
        <taxon>Actinomycetota</taxon>
        <taxon>Actinomycetes</taxon>
        <taxon>Kitasatosporales</taxon>
        <taxon>Streptomycetaceae</taxon>
        <taxon>Streptomyces</taxon>
    </lineage>
</organism>
<protein>
    <submittedName>
        <fullName evidence="4">DUF2791 family P-loop domain-containing protein</fullName>
    </submittedName>
</protein>